<evidence type="ECO:0000313" key="2">
    <source>
        <dbReference type="Proteomes" id="UP001165367"/>
    </source>
</evidence>
<reference evidence="1" key="1">
    <citation type="submission" date="2022-01" db="EMBL/GenBank/DDBJ databases">
        <authorList>
            <person name="Jo J.-H."/>
            <person name="Im W.-T."/>
        </authorList>
    </citation>
    <scope>NUCLEOTIDE SEQUENCE</scope>
    <source>
        <strain evidence="1">NA20</strain>
    </source>
</reference>
<gene>
    <name evidence="1" type="ORF">LZZ85_03440</name>
</gene>
<comment type="caution">
    <text evidence="1">The sequence shown here is derived from an EMBL/GenBank/DDBJ whole genome shotgun (WGS) entry which is preliminary data.</text>
</comment>
<keyword evidence="2" id="KW-1185">Reference proteome</keyword>
<dbReference type="EMBL" id="JAKLTR010000002">
    <property type="protein sequence ID" value="MCG2613313.1"/>
    <property type="molecule type" value="Genomic_DNA"/>
</dbReference>
<evidence type="ECO:0000313" key="1">
    <source>
        <dbReference type="EMBL" id="MCG2613313.1"/>
    </source>
</evidence>
<sequence>MKKYWAEGQTLFFVHFRDGNAVRQIEATSRRTVYLTLENPVDGESTLYDQHLDDLCAGPKDFITAEEFERAWSRK</sequence>
<accession>A0ABS9KLW4</accession>
<dbReference type="Proteomes" id="UP001165367">
    <property type="component" value="Unassembled WGS sequence"/>
</dbReference>
<name>A0ABS9KLW4_9BACT</name>
<protein>
    <submittedName>
        <fullName evidence="1">Uncharacterized protein</fullName>
    </submittedName>
</protein>
<organism evidence="1 2">
    <name type="scientific">Terrimonas ginsenosidimutans</name>
    <dbReference type="NCBI Taxonomy" id="2908004"/>
    <lineage>
        <taxon>Bacteria</taxon>
        <taxon>Pseudomonadati</taxon>
        <taxon>Bacteroidota</taxon>
        <taxon>Chitinophagia</taxon>
        <taxon>Chitinophagales</taxon>
        <taxon>Chitinophagaceae</taxon>
        <taxon>Terrimonas</taxon>
    </lineage>
</organism>
<dbReference type="RefSeq" id="WP_237868542.1">
    <property type="nucleotide sequence ID" value="NZ_JAKLTR010000002.1"/>
</dbReference>
<proteinExistence type="predicted"/>